<organism evidence="1 2">
    <name type="scientific">Halopseudomonas salegens</name>
    <dbReference type="NCBI Taxonomy" id="1434072"/>
    <lineage>
        <taxon>Bacteria</taxon>
        <taxon>Pseudomonadati</taxon>
        <taxon>Pseudomonadota</taxon>
        <taxon>Gammaproteobacteria</taxon>
        <taxon>Pseudomonadales</taxon>
        <taxon>Pseudomonadaceae</taxon>
        <taxon>Halopseudomonas</taxon>
    </lineage>
</organism>
<dbReference type="STRING" id="1434072.SAMN05216210_2923"/>
<evidence type="ECO:0000313" key="1">
    <source>
        <dbReference type="EMBL" id="SDU29261.1"/>
    </source>
</evidence>
<dbReference type="RefSeq" id="WP_092388214.1">
    <property type="nucleotide sequence ID" value="NZ_LT629787.1"/>
</dbReference>
<dbReference type="Proteomes" id="UP000243924">
    <property type="component" value="Chromosome I"/>
</dbReference>
<evidence type="ECO:0000313" key="2">
    <source>
        <dbReference type="Proteomes" id="UP000243924"/>
    </source>
</evidence>
<dbReference type="InterPro" id="IPR027417">
    <property type="entry name" value="P-loop_NTPase"/>
</dbReference>
<protein>
    <recommendedName>
        <fullName evidence="3">Phage terminase large subunit-like protein</fullName>
    </recommendedName>
</protein>
<sequence>MITIRDLMTDSALFGDQFAGDSFTAWRALLGGFYGLELDAIEAEAFHTLTDRQPPTVALNELWLVIGRRGGKSAAAALLAVFEAVFNDHRDKLAPGEVATVMVIAADRKQARAVMRYVRGLLAHPMLTRYVVRDQAESIELANRCAIEVMTASHRSTRGYTAACVICDEIAFWYSDGANPDREILNAVRPSLATLGGKLIALSSPYARRGVLWNAYKRQYGKEGSVLVAQAPSRLMNPTLPESVVQEAYADDPVSAAAEYGAEFRTDVESFVSVEAVDACTRPGQVELPPATGMTYTAFVDPSGGVADAFTLAIGHRDGNTAVIDCARAIKPPFSPEAVVAEYCALLKSYRVSRVTGDAYAGEWPREQFRKHGIQYDKSSRNRSELYRDLLPLLNSGQVELPPLPVLHQQLVGLERRTSRGGRDSIDHAPGGHDDLANAVAGCAVHIGTRNTYDLSAWADGFSFPT</sequence>
<reference evidence="2" key="1">
    <citation type="submission" date="2016-10" db="EMBL/GenBank/DDBJ databases">
        <authorList>
            <person name="Varghese N."/>
            <person name="Submissions S."/>
        </authorList>
    </citation>
    <scope>NUCLEOTIDE SEQUENCE [LARGE SCALE GENOMIC DNA]</scope>
    <source>
        <strain evidence="2">CECT 8338</strain>
    </source>
</reference>
<dbReference type="Gene3D" id="3.30.420.240">
    <property type="match status" value="1"/>
</dbReference>
<dbReference type="AlphaFoldDB" id="A0A1H2HBJ3"/>
<name>A0A1H2HBJ3_9GAMM</name>
<dbReference type="Gene3D" id="3.40.50.300">
    <property type="entry name" value="P-loop containing nucleotide triphosphate hydrolases"/>
    <property type="match status" value="1"/>
</dbReference>
<dbReference type="EMBL" id="LT629787">
    <property type="protein sequence ID" value="SDU29261.1"/>
    <property type="molecule type" value="Genomic_DNA"/>
</dbReference>
<proteinExistence type="predicted"/>
<gene>
    <name evidence="1" type="ORF">SAMN05216210_2923</name>
</gene>
<keyword evidence="2" id="KW-1185">Reference proteome</keyword>
<dbReference type="OrthoDB" id="280696at2"/>
<accession>A0A1H2HBJ3</accession>
<evidence type="ECO:0008006" key="3">
    <source>
        <dbReference type="Google" id="ProtNLM"/>
    </source>
</evidence>